<evidence type="ECO:0008006" key="6">
    <source>
        <dbReference type="Google" id="ProtNLM"/>
    </source>
</evidence>
<evidence type="ECO:0000313" key="5">
    <source>
        <dbReference type="Proteomes" id="UP000076923"/>
    </source>
</evidence>
<dbReference type="OrthoDB" id="8595007at2"/>
<evidence type="ECO:0000259" key="2">
    <source>
        <dbReference type="Pfam" id="PF01841"/>
    </source>
</evidence>
<feature type="transmembrane region" description="Helical" evidence="1">
    <location>
        <begin position="692"/>
        <end position="712"/>
    </location>
</feature>
<dbReference type="Pfam" id="PF10754">
    <property type="entry name" value="DUF2569"/>
    <property type="match status" value="1"/>
</dbReference>
<keyword evidence="1" id="KW-0812">Transmembrane</keyword>
<organism evidence="4 5">
    <name type="scientific">Polaribacter atrinae</name>
    <dbReference type="NCBI Taxonomy" id="1333662"/>
    <lineage>
        <taxon>Bacteria</taxon>
        <taxon>Pseudomonadati</taxon>
        <taxon>Bacteroidota</taxon>
        <taxon>Flavobacteriia</taxon>
        <taxon>Flavobacteriales</taxon>
        <taxon>Flavobacteriaceae</taxon>
    </lineage>
</organism>
<dbReference type="Pfam" id="PF12969">
    <property type="entry name" value="DUF3857"/>
    <property type="match status" value="1"/>
</dbReference>
<dbReference type="Pfam" id="PF01841">
    <property type="entry name" value="Transglut_core"/>
    <property type="match status" value="1"/>
</dbReference>
<proteinExistence type="predicted"/>
<accession>A0A176TG75</accession>
<name>A0A176TG75_9FLAO</name>
<dbReference type="RefSeq" id="WP_068447046.1">
    <property type="nucleotide sequence ID" value="NZ_CP150660.1"/>
</dbReference>
<dbReference type="Gene3D" id="2.60.40.3140">
    <property type="match status" value="1"/>
</dbReference>
<dbReference type="Proteomes" id="UP000076923">
    <property type="component" value="Unassembled WGS sequence"/>
</dbReference>
<dbReference type="InterPro" id="IPR019690">
    <property type="entry name" value="DUF2569"/>
</dbReference>
<keyword evidence="1" id="KW-0472">Membrane</keyword>
<dbReference type="Gene3D" id="3.10.620.30">
    <property type="match status" value="1"/>
</dbReference>
<dbReference type="InterPro" id="IPR002931">
    <property type="entry name" value="Transglutaminase-like"/>
</dbReference>
<reference evidence="4 5" key="1">
    <citation type="submission" date="2016-02" db="EMBL/GenBank/DDBJ databases">
        <title>Draft genome sequence of Polaribacter atrinae KACC17473.</title>
        <authorList>
            <person name="Shin S.-K."/>
            <person name="Yi H."/>
        </authorList>
    </citation>
    <scope>NUCLEOTIDE SEQUENCE [LARGE SCALE GENOMIC DNA]</scope>
    <source>
        <strain evidence="4 5">KACC 17473</strain>
    </source>
</reference>
<dbReference type="Gene3D" id="2.60.120.1130">
    <property type="match status" value="1"/>
</dbReference>
<comment type="caution">
    <text evidence="4">The sequence shown here is derived from an EMBL/GenBank/DDBJ whole genome shotgun (WGS) entry which is preliminary data.</text>
</comment>
<keyword evidence="1" id="KW-1133">Transmembrane helix</keyword>
<keyword evidence="5" id="KW-1185">Reference proteome</keyword>
<dbReference type="SUPFAM" id="SSF54001">
    <property type="entry name" value="Cysteine proteinases"/>
    <property type="match status" value="1"/>
</dbReference>
<dbReference type="EMBL" id="LVWE01000001">
    <property type="protein sequence ID" value="OAD46779.1"/>
    <property type="molecule type" value="Genomic_DNA"/>
</dbReference>
<gene>
    <name evidence="4" type="ORF">LPB303_00555</name>
</gene>
<evidence type="ECO:0000259" key="3">
    <source>
        <dbReference type="Pfam" id="PF12969"/>
    </source>
</evidence>
<evidence type="ECO:0000313" key="4">
    <source>
        <dbReference type="EMBL" id="OAD46779.1"/>
    </source>
</evidence>
<dbReference type="STRING" id="1333662.LPB303_00555"/>
<sequence length="838" mass="96669">MLKNLFTVVFSFLFISLNFAQIKKITTPNWVEMQTYASEPKIDFDEVTQGTLILLYDQQTEVDKEENYFKVVTKITENVGIQEASSINVSFDPSYQKLSFHEINIVRNGKIISKLNTSEFQTIRQELDAENYIYDGSLSAITHISDVRVGDIIEYSFTRKGYNPIHKDYFAEYYNLNNSHPIGKINVKITSKNKLEVKSIKNKLKFDEAFDNNKYTYSLLEENINATHFEDNTPLWYLDANFIEIGNYKSWENLIDWGTQLFKVRDNLSSSLLKKINVIDKENTSKGQKIAAALQFVQDEVRYLGLENGISAYKPSSPNKVFKQRFGDCKDKSLLLVTILNRMNIEAYPVLVSTYLKKTVTNLLPNPAHFNHCVVKVIDENKGEYWYDPTITNQGGTFNKVVFPDYRFGLVLKKGNKDLEEIFPFADNTIDITDHYILSEVGKGATLKITSVYSEAEADNIRFYFKNNSIINIQKEFEKFYSDYHANIKSLGKPEYTDNLKTNTFTINETYKIDSIWEPSYLENHIGIDFSPYTITNVLSMPSKIERKTPFELSYPITRSHTINVELPEAWNVNEDNFNISTPNIFYDFDVLYNKSENLLTLKHLLKIQKDFVSVAEFPGFYNDLKKLDNELNYNISYNKGGNTTSTGSVLKYLGIFMFICFLLFFTWLAFKLYQYNITPKIESYYEENKPIGGWLILIGIGLCISPIRVFMDLLSTEIYLSGDWLVYFSSEDFSISIGLLLIIETLFNAAVLVFLPLIIVLFLKKRSSFPKVYATFLIVYLVFILSDSFLASALTETDGLTGLEEKQLLKTFISTGIIVPYLLLSERVKETFLKSYQ</sequence>
<dbReference type="AlphaFoldDB" id="A0A176TG75"/>
<feature type="transmembrane region" description="Helical" evidence="1">
    <location>
        <begin position="650"/>
        <end position="671"/>
    </location>
</feature>
<feature type="domain" description="DUF3857" evidence="3">
    <location>
        <begin position="66"/>
        <end position="202"/>
    </location>
</feature>
<dbReference type="InterPro" id="IPR024618">
    <property type="entry name" value="DUF3857"/>
</dbReference>
<protein>
    <recommendedName>
        <fullName evidence="6">DUF3857 domain-containing protein</fullName>
    </recommendedName>
</protein>
<dbReference type="InterPro" id="IPR038765">
    <property type="entry name" value="Papain-like_cys_pep_sf"/>
</dbReference>
<feature type="transmembrane region" description="Helical" evidence="1">
    <location>
        <begin position="734"/>
        <end position="764"/>
    </location>
</feature>
<feature type="domain" description="Transglutaminase-like" evidence="2">
    <location>
        <begin position="281"/>
        <end position="386"/>
    </location>
</feature>
<feature type="transmembrane region" description="Helical" evidence="1">
    <location>
        <begin position="808"/>
        <end position="825"/>
    </location>
</feature>
<evidence type="ECO:0000256" key="1">
    <source>
        <dbReference type="SAM" id="Phobius"/>
    </source>
</evidence>
<feature type="transmembrane region" description="Helical" evidence="1">
    <location>
        <begin position="776"/>
        <end position="796"/>
    </location>
</feature>